<gene>
    <name evidence="1" type="ORF">S03H2_49392</name>
</gene>
<proteinExistence type="predicted"/>
<protein>
    <recommendedName>
        <fullName evidence="2">Plasmid stabilization system protein</fullName>
    </recommendedName>
</protein>
<sequence>MNPFMFPKSDYNPRLRKAVLSRQTTIFYEIRKNDIYLAYIFTNKMNIEKIK</sequence>
<reference evidence="1" key="1">
    <citation type="journal article" date="2014" name="Front. Microbiol.">
        <title>High frequency of phylogenetically diverse reductive dehalogenase-homologous genes in deep subseafloor sedimentary metagenomes.</title>
        <authorList>
            <person name="Kawai M."/>
            <person name="Futagami T."/>
            <person name="Toyoda A."/>
            <person name="Takaki Y."/>
            <person name="Nishi S."/>
            <person name="Hori S."/>
            <person name="Arai W."/>
            <person name="Tsubouchi T."/>
            <person name="Morono Y."/>
            <person name="Uchiyama I."/>
            <person name="Ito T."/>
            <person name="Fujiyama A."/>
            <person name="Inagaki F."/>
            <person name="Takami H."/>
        </authorList>
    </citation>
    <scope>NUCLEOTIDE SEQUENCE</scope>
    <source>
        <strain evidence="1">Expedition CK06-06</strain>
    </source>
</reference>
<dbReference type="InterPro" id="IPR035093">
    <property type="entry name" value="RelE/ParE_toxin_dom_sf"/>
</dbReference>
<evidence type="ECO:0008006" key="2">
    <source>
        <dbReference type="Google" id="ProtNLM"/>
    </source>
</evidence>
<name>X1IS45_9ZZZZ</name>
<organism evidence="1">
    <name type="scientific">marine sediment metagenome</name>
    <dbReference type="NCBI Taxonomy" id="412755"/>
    <lineage>
        <taxon>unclassified sequences</taxon>
        <taxon>metagenomes</taxon>
        <taxon>ecological metagenomes</taxon>
    </lineage>
</organism>
<accession>X1IS45</accession>
<dbReference type="EMBL" id="BARU01031208">
    <property type="protein sequence ID" value="GAH72065.1"/>
    <property type="molecule type" value="Genomic_DNA"/>
</dbReference>
<comment type="caution">
    <text evidence="1">The sequence shown here is derived from an EMBL/GenBank/DDBJ whole genome shotgun (WGS) entry which is preliminary data.</text>
</comment>
<evidence type="ECO:0000313" key="1">
    <source>
        <dbReference type="EMBL" id="GAH72065.1"/>
    </source>
</evidence>
<dbReference type="AlphaFoldDB" id="X1IS45"/>
<dbReference type="Gene3D" id="3.30.2310.20">
    <property type="entry name" value="RelE-like"/>
    <property type="match status" value="1"/>
</dbReference>